<name>A0ABR7RH39_9PROT</name>
<evidence type="ECO:0000313" key="3">
    <source>
        <dbReference type="Proteomes" id="UP000626026"/>
    </source>
</evidence>
<dbReference type="Proteomes" id="UP000626026">
    <property type="component" value="Unassembled WGS sequence"/>
</dbReference>
<organism evidence="2 3">
    <name type="scientific">Teichococcus aerophilus</name>
    <dbReference type="NCBI Taxonomy" id="1224513"/>
    <lineage>
        <taxon>Bacteria</taxon>
        <taxon>Pseudomonadati</taxon>
        <taxon>Pseudomonadota</taxon>
        <taxon>Alphaproteobacteria</taxon>
        <taxon>Acetobacterales</taxon>
        <taxon>Roseomonadaceae</taxon>
        <taxon>Roseomonas</taxon>
    </lineage>
</organism>
<comment type="caution">
    <text evidence="2">The sequence shown here is derived from an EMBL/GenBank/DDBJ whole genome shotgun (WGS) entry which is preliminary data.</text>
</comment>
<keyword evidence="1" id="KW-0732">Signal</keyword>
<evidence type="ECO:0000313" key="2">
    <source>
        <dbReference type="EMBL" id="MBC9205880.1"/>
    </source>
</evidence>
<feature type="signal peptide" evidence="1">
    <location>
        <begin position="1"/>
        <end position="32"/>
    </location>
</feature>
<dbReference type="EMBL" id="JACTVA010000003">
    <property type="protein sequence ID" value="MBC9205880.1"/>
    <property type="molecule type" value="Genomic_DNA"/>
</dbReference>
<keyword evidence="3" id="KW-1185">Reference proteome</keyword>
<dbReference type="RefSeq" id="WP_187783039.1">
    <property type="nucleotide sequence ID" value="NZ_JACTVA010000003.1"/>
</dbReference>
<dbReference type="InterPro" id="IPR024447">
    <property type="entry name" value="YXWGXW_rpt"/>
</dbReference>
<accession>A0ABR7RH39</accession>
<reference evidence="2 3" key="1">
    <citation type="journal article" date="2013" name="Int. J. Syst. Evol. Microbiol.">
        <title>Roseomonas aerophila sp. nov., isolated from air.</title>
        <authorList>
            <person name="Kim S.J."/>
            <person name="Weon H.Y."/>
            <person name="Ahn J.H."/>
            <person name="Hong S.B."/>
            <person name="Seok S.J."/>
            <person name="Whang K.S."/>
            <person name="Kwon S.W."/>
        </authorList>
    </citation>
    <scope>NUCLEOTIDE SEQUENCE [LARGE SCALE GENOMIC DNA]</scope>
    <source>
        <strain evidence="2 3">NBRC 108923</strain>
    </source>
</reference>
<protein>
    <submittedName>
        <fullName evidence="2">YXWGXW repeat-containing protein</fullName>
    </submittedName>
</protein>
<gene>
    <name evidence="2" type="ORF">IBL26_03455</name>
</gene>
<proteinExistence type="predicted"/>
<dbReference type="PROSITE" id="PS51257">
    <property type="entry name" value="PROKAR_LIPOPROTEIN"/>
    <property type="match status" value="1"/>
</dbReference>
<dbReference type="Pfam" id="PF12779">
    <property type="entry name" value="WXXGXW"/>
    <property type="match status" value="2"/>
</dbReference>
<sequence>MSPTMHRRRLAALTGLALLGLSACVPPPPVVAAYPPVPPLREEIRIAPPPQAERYVWQPGHWVWNGNGYSWNEGRWVLRPVTGVAWEHGRWAMERGGWVWVPPHWR</sequence>
<evidence type="ECO:0000256" key="1">
    <source>
        <dbReference type="SAM" id="SignalP"/>
    </source>
</evidence>
<feature type="chain" id="PRO_5045754083" evidence="1">
    <location>
        <begin position="33"/>
        <end position="106"/>
    </location>
</feature>